<name>A0ABS6K2Y4_9FIRM</name>
<dbReference type="InterPro" id="IPR013422">
    <property type="entry name" value="CRISPR-assoc_prot_Cas5_N"/>
</dbReference>
<evidence type="ECO:0000313" key="3">
    <source>
        <dbReference type="Proteomes" id="UP001314681"/>
    </source>
</evidence>
<evidence type="ECO:0000313" key="2">
    <source>
        <dbReference type="EMBL" id="MBU9724873.1"/>
    </source>
</evidence>
<sequence length="243" mass="27787">MKVLVFDVSGRYAHFRKYYTNSSSLTYLVPPRTTLCGLAAGILGIERDAYYDQFVPGKVDIGVQILKPARKIMQTVNYMKIEGPKDFIQPKNHTQIPFEILTGDDGVAYRIYFSSNQAEIMDRMTESVREGWSWYPPYLGSAPFQCSLTYVCDTEADYGVKDGRIRVSSLVRVESIKEKTLDILSEPVSLYRENMPRYFDNGRTLHETASYLYDVNGKALKMEVKEPVLSLEICNEQVCVTFM</sequence>
<gene>
    <name evidence="2" type="primary">cas5b</name>
    <name evidence="2" type="ORF">KTH90_02475</name>
</gene>
<comment type="caution">
    <text evidence="2">The sequence shown here is derived from an EMBL/GenBank/DDBJ whole genome shotgun (WGS) entry which is preliminary data.</text>
</comment>
<keyword evidence="1" id="KW-0051">Antiviral defense</keyword>
<proteinExistence type="predicted"/>
<dbReference type="Gene3D" id="3.30.70.2660">
    <property type="match status" value="1"/>
</dbReference>
<dbReference type="NCBIfam" id="TIGR02592">
    <property type="entry name" value="cas_Cas5h"/>
    <property type="match status" value="1"/>
</dbReference>
<reference evidence="2 3" key="1">
    <citation type="submission" date="2021-06" db="EMBL/GenBank/DDBJ databases">
        <title>Description of novel taxa of the family Lachnospiraceae.</title>
        <authorList>
            <person name="Chaplin A.V."/>
            <person name="Sokolova S.R."/>
            <person name="Pikina A.P."/>
            <person name="Korzhanova M."/>
            <person name="Belova V."/>
            <person name="Korostin D."/>
            <person name="Efimov B.A."/>
        </authorList>
    </citation>
    <scope>NUCLEOTIDE SEQUENCE [LARGE SCALE GENOMIC DNA]</scope>
    <source>
        <strain evidence="2 3">ASD4241</strain>
    </source>
</reference>
<organism evidence="2 3">
    <name type="scientific">Diplocloster modestus</name>
    <dbReference type="NCBI Taxonomy" id="2850322"/>
    <lineage>
        <taxon>Bacteria</taxon>
        <taxon>Bacillati</taxon>
        <taxon>Bacillota</taxon>
        <taxon>Clostridia</taxon>
        <taxon>Lachnospirales</taxon>
        <taxon>Lachnospiraceae</taxon>
        <taxon>Diplocloster</taxon>
    </lineage>
</organism>
<evidence type="ECO:0000256" key="1">
    <source>
        <dbReference type="ARBA" id="ARBA00023118"/>
    </source>
</evidence>
<dbReference type="InterPro" id="IPR021124">
    <property type="entry name" value="CRISPR-assoc_prot_Cas5"/>
</dbReference>
<protein>
    <submittedName>
        <fullName evidence="2">Type I-B CRISPR-associated protein Cas5b</fullName>
    </submittedName>
</protein>
<accession>A0ABS6K2Y4</accession>
<dbReference type="RefSeq" id="WP_238726196.1">
    <property type="nucleotide sequence ID" value="NZ_JAHQCX010000001.1"/>
</dbReference>
<dbReference type="EMBL" id="JAHQCX010000001">
    <property type="protein sequence ID" value="MBU9724873.1"/>
    <property type="molecule type" value="Genomic_DNA"/>
</dbReference>
<dbReference type="Proteomes" id="UP001314681">
    <property type="component" value="Unassembled WGS sequence"/>
</dbReference>
<dbReference type="Pfam" id="PF09704">
    <property type="entry name" value="Cas_Cas5d"/>
    <property type="match status" value="1"/>
</dbReference>
<dbReference type="InterPro" id="IPR013421">
    <property type="entry name" value="CRISPR-assoc_prot_Cas5_HALMA"/>
</dbReference>
<dbReference type="NCBIfam" id="TIGR02593">
    <property type="entry name" value="CRISPR_cas5"/>
    <property type="match status" value="1"/>
</dbReference>
<keyword evidence="3" id="KW-1185">Reference proteome</keyword>